<sequence length="353" mass="40079">MNDPTMMQFSTAESYTNDQVLPDTVIWIYVGVIVLLGFLLNLIMVGILFRSKCNGASIFVIQMIVTDLASLGVAIIELLYMNNRKWIFSPTLCPIYLGLESVTTTASVYFIIAINLHAISTYNLALKTKNNKQKPLMHQHRSSDFQRLNNDSYESALCTQERSLTIDYSKKKDRIAVLCPILFVWILSVSVSIPLFTFSALFPNKGASICGMKNFNRGTNILLQLFVLFIRIIIPSVCLVVTVIYVGHRYLFSKIQSVCRLGRDVNGALKLGLILSITYFIFCTQRVYGSLMFELINRPFMQYKYPVFDQVIAIAFSMVNYAVPAFRPFAYLYADKSLRATLRCRKNSVNPES</sequence>
<dbReference type="PANTHER" id="PTHR24229">
    <property type="entry name" value="NEUROPEPTIDES RECEPTOR"/>
    <property type="match status" value="1"/>
</dbReference>
<evidence type="ECO:0000256" key="6">
    <source>
        <dbReference type="ARBA" id="ARBA00023136"/>
    </source>
</evidence>
<accession>A0A9Q0NCJ0</accession>
<evidence type="ECO:0000256" key="2">
    <source>
        <dbReference type="ARBA" id="ARBA00022475"/>
    </source>
</evidence>
<dbReference type="GO" id="GO:0042277">
    <property type="term" value="F:peptide binding"/>
    <property type="evidence" value="ECO:0007669"/>
    <property type="project" value="TreeGrafter"/>
</dbReference>
<keyword evidence="4 9" id="KW-1133">Transmembrane helix</keyword>
<feature type="transmembrane region" description="Helical" evidence="9">
    <location>
        <begin position="106"/>
        <end position="126"/>
    </location>
</feature>
<feature type="transmembrane region" description="Helical" evidence="9">
    <location>
        <begin position="56"/>
        <end position="80"/>
    </location>
</feature>
<evidence type="ECO:0000313" key="11">
    <source>
        <dbReference type="EMBL" id="KAJ6646996.1"/>
    </source>
</evidence>
<feature type="transmembrane region" description="Helical" evidence="9">
    <location>
        <begin position="268"/>
        <end position="291"/>
    </location>
</feature>
<dbReference type="OrthoDB" id="6760977at2759"/>
<name>A0A9Q0NCJ0_9DIPT</name>
<protein>
    <recommendedName>
        <fullName evidence="10">G-protein coupled receptors family 1 profile domain-containing protein</fullName>
    </recommendedName>
</protein>
<dbReference type="GO" id="GO:0004930">
    <property type="term" value="F:G protein-coupled receptor activity"/>
    <property type="evidence" value="ECO:0007669"/>
    <property type="project" value="UniProtKB-KW"/>
</dbReference>
<keyword evidence="12" id="KW-1185">Reference proteome</keyword>
<evidence type="ECO:0000256" key="4">
    <source>
        <dbReference type="ARBA" id="ARBA00022989"/>
    </source>
</evidence>
<keyword evidence="8" id="KW-0807">Transducer</keyword>
<dbReference type="GO" id="GO:0005886">
    <property type="term" value="C:plasma membrane"/>
    <property type="evidence" value="ECO:0007669"/>
    <property type="project" value="UniProtKB-SubCell"/>
</dbReference>
<keyword evidence="3 9" id="KW-0812">Transmembrane</keyword>
<comment type="caution">
    <text evidence="11">The sequence shown here is derived from an EMBL/GenBank/DDBJ whole genome shotgun (WGS) entry which is preliminary data.</text>
</comment>
<dbReference type="InterPro" id="IPR017452">
    <property type="entry name" value="GPCR_Rhodpsn_7TM"/>
</dbReference>
<evidence type="ECO:0000256" key="8">
    <source>
        <dbReference type="ARBA" id="ARBA00023224"/>
    </source>
</evidence>
<dbReference type="EMBL" id="WJQU01000001">
    <property type="protein sequence ID" value="KAJ6646996.1"/>
    <property type="molecule type" value="Genomic_DNA"/>
</dbReference>
<keyword evidence="6 9" id="KW-0472">Membrane</keyword>
<organism evidence="11 12">
    <name type="scientific">Pseudolycoriella hygida</name>
    <dbReference type="NCBI Taxonomy" id="35572"/>
    <lineage>
        <taxon>Eukaryota</taxon>
        <taxon>Metazoa</taxon>
        <taxon>Ecdysozoa</taxon>
        <taxon>Arthropoda</taxon>
        <taxon>Hexapoda</taxon>
        <taxon>Insecta</taxon>
        <taxon>Pterygota</taxon>
        <taxon>Neoptera</taxon>
        <taxon>Endopterygota</taxon>
        <taxon>Diptera</taxon>
        <taxon>Nematocera</taxon>
        <taxon>Sciaroidea</taxon>
        <taxon>Sciaridae</taxon>
        <taxon>Pseudolycoriella</taxon>
    </lineage>
</organism>
<comment type="subcellular location">
    <subcellularLocation>
        <location evidence="1">Cell membrane</location>
        <topology evidence="1">Multi-pass membrane protein</topology>
    </subcellularLocation>
</comment>
<feature type="transmembrane region" description="Helical" evidence="9">
    <location>
        <begin position="26"/>
        <end position="49"/>
    </location>
</feature>
<feature type="transmembrane region" description="Helical" evidence="9">
    <location>
        <begin position="175"/>
        <end position="201"/>
    </location>
</feature>
<feature type="transmembrane region" description="Helical" evidence="9">
    <location>
        <begin position="221"/>
        <end position="247"/>
    </location>
</feature>
<evidence type="ECO:0000256" key="7">
    <source>
        <dbReference type="ARBA" id="ARBA00023170"/>
    </source>
</evidence>
<proteinExistence type="predicted"/>
<reference evidence="11" key="1">
    <citation type="submission" date="2022-07" db="EMBL/GenBank/DDBJ databases">
        <authorList>
            <person name="Trinca V."/>
            <person name="Uliana J.V.C."/>
            <person name="Torres T.T."/>
            <person name="Ward R.J."/>
            <person name="Monesi N."/>
        </authorList>
    </citation>
    <scope>NUCLEOTIDE SEQUENCE</scope>
    <source>
        <strain evidence="11">HSMRA1968</strain>
        <tissue evidence="11">Whole embryos</tissue>
    </source>
</reference>
<evidence type="ECO:0000256" key="3">
    <source>
        <dbReference type="ARBA" id="ARBA00022692"/>
    </source>
</evidence>
<evidence type="ECO:0000256" key="1">
    <source>
        <dbReference type="ARBA" id="ARBA00004651"/>
    </source>
</evidence>
<dbReference type="AlphaFoldDB" id="A0A9Q0NCJ0"/>
<feature type="domain" description="G-protein coupled receptors family 1 profile" evidence="10">
    <location>
        <begin position="37"/>
        <end position="331"/>
    </location>
</feature>
<dbReference type="Gene3D" id="1.20.1070.10">
    <property type="entry name" value="Rhodopsin 7-helix transmembrane proteins"/>
    <property type="match status" value="1"/>
</dbReference>
<dbReference type="GO" id="GO:0043005">
    <property type="term" value="C:neuron projection"/>
    <property type="evidence" value="ECO:0007669"/>
    <property type="project" value="TreeGrafter"/>
</dbReference>
<dbReference type="SUPFAM" id="SSF81321">
    <property type="entry name" value="Family A G protein-coupled receptor-like"/>
    <property type="match status" value="2"/>
</dbReference>
<dbReference type="CDD" id="cd00637">
    <property type="entry name" value="7tm_classA_rhodopsin-like"/>
    <property type="match status" value="1"/>
</dbReference>
<keyword evidence="5" id="KW-0297">G-protein coupled receptor</keyword>
<dbReference type="PROSITE" id="PS50262">
    <property type="entry name" value="G_PROTEIN_RECEP_F1_2"/>
    <property type="match status" value="1"/>
</dbReference>
<feature type="transmembrane region" description="Helical" evidence="9">
    <location>
        <begin position="311"/>
        <end position="333"/>
    </location>
</feature>
<keyword evidence="7" id="KW-0675">Receptor</keyword>
<gene>
    <name evidence="11" type="ORF">Bhyg_02214</name>
</gene>
<dbReference type="PANTHER" id="PTHR24229:SF40">
    <property type="entry name" value="ALLATOSTATIN C RECEPTOR 1-RELATED"/>
    <property type="match status" value="1"/>
</dbReference>
<evidence type="ECO:0000259" key="10">
    <source>
        <dbReference type="PROSITE" id="PS50262"/>
    </source>
</evidence>
<evidence type="ECO:0000256" key="5">
    <source>
        <dbReference type="ARBA" id="ARBA00023040"/>
    </source>
</evidence>
<keyword evidence="2" id="KW-1003">Cell membrane</keyword>
<evidence type="ECO:0000256" key="9">
    <source>
        <dbReference type="SAM" id="Phobius"/>
    </source>
</evidence>
<evidence type="ECO:0000313" key="12">
    <source>
        <dbReference type="Proteomes" id="UP001151699"/>
    </source>
</evidence>
<dbReference type="Proteomes" id="UP001151699">
    <property type="component" value="Chromosome A"/>
</dbReference>